<dbReference type="Proteomes" id="UP001280581">
    <property type="component" value="Unassembled WGS sequence"/>
</dbReference>
<protein>
    <submittedName>
        <fullName evidence="1">Uncharacterized protein</fullName>
    </submittedName>
</protein>
<evidence type="ECO:0000313" key="1">
    <source>
        <dbReference type="EMBL" id="KAK3214393.1"/>
    </source>
</evidence>
<dbReference type="AlphaFoldDB" id="A0AAN6M277"/>
<organism evidence="1 2">
    <name type="scientific">Pseudopithomyces chartarum</name>
    <dbReference type="NCBI Taxonomy" id="1892770"/>
    <lineage>
        <taxon>Eukaryota</taxon>
        <taxon>Fungi</taxon>
        <taxon>Dikarya</taxon>
        <taxon>Ascomycota</taxon>
        <taxon>Pezizomycotina</taxon>
        <taxon>Dothideomycetes</taxon>
        <taxon>Pleosporomycetidae</taxon>
        <taxon>Pleosporales</taxon>
        <taxon>Massarineae</taxon>
        <taxon>Didymosphaeriaceae</taxon>
        <taxon>Pseudopithomyces</taxon>
    </lineage>
</organism>
<accession>A0AAN6M277</accession>
<sequence>MAATTPPPSAGFGVELEFVGQQFYNDTIAAWTREEKKAGNKKIKGTALLVKKKPKGGGELTTLTNLDEKRWDLTAEDNSAPDERYVGFRGEIILDGTIVKVERSLREAEPIPECSATSIATSIQKFFASWAEGTPPTVPLGVENDPSPQIQIFLKDPESFKDDQGNKIGSPGFWRVRGMPGKYSSITTHVTTAMPIAHLLSPYPPEFLYAEPTKFLFFQDYKKLPGERARKDTLPVHDPADFLAFVTLCSIYALRGSKAKGNNGPKETFSLVPRNDFKSLYNYVNAGATLEKFTADYKSIAKIVEFNLDREGKKWMEGSFKWVGNGEAEEYRSVGIWEWLKNLPDRDLLTEKDKEVGDSSFGKLGDKLEMVGDIAAPIWEFRGIETKLDTLHESLPKICDAFYELGQDKGRKAMEELVTTAGPNKRK</sequence>
<gene>
    <name evidence="1" type="ORF">GRF29_19g15854</name>
</gene>
<comment type="caution">
    <text evidence="1">The sequence shown here is derived from an EMBL/GenBank/DDBJ whole genome shotgun (WGS) entry which is preliminary data.</text>
</comment>
<name>A0AAN6M277_9PLEO</name>
<reference evidence="1 2" key="1">
    <citation type="submission" date="2021-02" db="EMBL/GenBank/DDBJ databases">
        <title>Genome assembly of Pseudopithomyces chartarum.</title>
        <authorList>
            <person name="Jauregui R."/>
            <person name="Singh J."/>
            <person name="Voisey C."/>
        </authorList>
    </citation>
    <scope>NUCLEOTIDE SEQUENCE [LARGE SCALE GENOMIC DNA]</scope>
    <source>
        <strain evidence="1 2">AGR01</strain>
    </source>
</reference>
<dbReference type="EMBL" id="WVTA01000003">
    <property type="protein sequence ID" value="KAK3214393.1"/>
    <property type="molecule type" value="Genomic_DNA"/>
</dbReference>
<keyword evidence="2" id="KW-1185">Reference proteome</keyword>
<evidence type="ECO:0000313" key="2">
    <source>
        <dbReference type="Proteomes" id="UP001280581"/>
    </source>
</evidence>
<proteinExistence type="predicted"/>